<dbReference type="InterPro" id="IPR051396">
    <property type="entry name" value="Bact_Antivir_Def_Nuclease"/>
</dbReference>
<feature type="domain" description="ATPase AAA-type core" evidence="2">
    <location>
        <begin position="288"/>
        <end position="384"/>
    </location>
</feature>
<evidence type="ECO:0000313" key="4">
    <source>
        <dbReference type="Proteomes" id="UP000037146"/>
    </source>
</evidence>
<reference evidence="4" key="1">
    <citation type="submission" date="2015-07" db="EMBL/GenBank/DDBJ databases">
        <title>Genome sequencing project for genomic taxonomy and phylogenomics of Bacillus-like bacteria.</title>
        <authorList>
            <person name="Liu B."/>
            <person name="Wang J."/>
            <person name="Zhu Y."/>
            <person name="Liu G."/>
            <person name="Chen Q."/>
            <person name="Chen Z."/>
            <person name="Lan J."/>
            <person name="Che J."/>
            <person name="Ge C."/>
            <person name="Shi H."/>
            <person name="Pan Z."/>
            <person name="Liu X."/>
        </authorList>
    </citation>
    <scope>NUCLEOTIDE SEQUENCE [LARGE SCALE GENOMIC DNA]</scope>
    <source>
        <strain evidence="4">FJAT-27997</strain>
    </source>
</reference>
<dbReference type="AlphaFoldDB" id="A0A0K9GS90"/>
<dbReference type="EMBL" id="LFZW01000001">
    <property type="protein sequence ID" value="KMY49554.1"/>
    <property type="molecule type" value="Genomic_DNA"/>
</dbReference>
<dbReference type="InterPro" id="IPR027417">
    <property type="entry name" value="P-loop_NTPase"/>
</dbReference>
<evidence type="ECO:0000259" key="2">
    <source>
        <dbReference type="Pfam" id="PF13304"/>
    </source>
</evidence>
<dbReference type="Pfam" id="PF13175">
    <property type="entry name" value="AAA_15"/>
    <property type="match status" value="1"/>
</dbReference>
<dbReference type="PANTHER" id="PTHR43581:SF2">
    <property type="entry name" value="EXCINUCLEASE ATPASE SUBUNIT"/>
    <property type="match status" value="1"/>
</dbReference>
<dbReference type="InterPro" id="IPR014592">
    <property type="entry name" value="P-loop_UCP034888"/>
</dbReference>
<dbReference type="PIRSF" id="PIRSF034888">
    <property type="entry name" value="P-loop_UCP034888"/>
    <property type="match status" value="1"/>
</dbReference>
<dbReference type="RefSeq" id="WP_049680886.1">
    <property type="nucleotide sequence ID" value="NZ_LFZW01000001.1"/>
</dbReference>
<dbReference type="Pfam" id="PF13304">
    <property type="entry name" value="AAA_21"/>
    <property type="match status" value="1"/>
</dbReference>
<dbReference type="Proteomes" id="UP000037146">
    <property type="component" value="Unassembled WGS sequence"/>
</dbReference>
<dbReference type="PANTHER" id="PTHR43581">
    <property type="entry name" value="ATP/GTP PHOSPHATASE"/>
    <property type="match status" value="1"/>
</dbReference>
<feature type="domain" description="Endonuclease GajA/Old nuclease/RecF-like AAA" evidence="1">
    <location>
        <begin position="22"/>
        <end position="169"/>
    </location>
</feature>
<dbReference type="PATRIC" id="fig|1679170.3.peg.1789"/>
<name>A0A0K9GS90_9BACI</name>
<proteinExistence type="predicted"/>
<dbReference type="SUPFAM" id="SSF52540">
    <property type="entry name" value="P-loop containing nucleoside triphosphate hydrolases"/>
    <property type="match status" value="1"/>
</dbReference>
<dbReference type="OrthoDB" id="308933at2"/>
<dbReference type="InterPro" id="IPR003959">
    <property type="entry name" value="ATPase_AAA_core"/>
</dbReference>
<keyword evidence="4" id="KW-1185">Reference proteome</keyword>
<comment type="caution">
    <text evidence="3">The sequence shown here is derived from an EMBL/GenBank/DDBJ whole genome shotgun (WGS) entry which is preliminary data.</text>
</comment>
<dbReference type="InterPro" id="IPR041685">
    <property type="entry name" value="AAA_GajA/Old/RecF-like"/>
</dbReference>
<evidence type="ECO:0000313" key="3">
    <source>
        <dbReference type="EMBL" id="KMY49554.1"/>
    </source>
</evidence>
<organism evidence="3 4">
    <name type="scientific">Peribacillus loiseleuriae</name>
    <dbReference type="NCBI Taxonomy" id="1679170"/>
    <lineage>
        <taxon>Bacteria</taxon>
        <taxon>Bacillati</taxon>
        <taxon>Bacillota</taxon>
        <taxon>Bacilli</taxon>
        <taxon>Bacillales</taxon>
        <taxon>Bacillaceae</taxon>
        <taxon>Peribacillus</taxon>
    </lineage>
</organism>
<accession>A0A0K9GS90</accession>
<evidence type="ECO:0000259" key="1">
    <source>
        <dbReference type="Pfam" id="PF13175"/>
    </source>
</evidence>
<dbReference type="STRING" id="1679170.AC625_08345"/>
<gene>
    <name evidence="3" type="ORF">AC625_08345</name>
</gene>
<sequence>MSKKNKKKLLSKRRTARENEGITEITVSGYKSIRESKSIKIKPLTLLAGTNSSGKSSFIQPLLMMKQTLEEGFDPGPLLLNGAHVRFTSADQLLHTNFNGKKEEQFQVGFEINNEDRCDVTYRKVSNGFTIDKTYYKVTELDENYKKQETEITLHKDEMRKDIKSIIPPYLSDLMKKMDGGLQASVVRNRCFLKANIHLGNDKNLVFTEFPSQTFDRAIRNILHLPGLRGNPERTYPTTAVDSDFENTYLPGNFEKYVASLINKWQTNDEIKLSELGNYLSLLGLTDKVRTTRIDDTQVSINVGRGVKDSLNDLVNIADVGLGVSQTLPVLVALVYARPGQMVYIEQPEIHLHPRAQYMFASILSKIISKGVKVVMETHSSLIIKGIQTAVAKNEINNKDAALHWFSRNKDFGETEIISSNLDSNGAFGDWPIDFDEVELMAEINYLDAAEED</sequence>
<dbReference type="Gene3D" id="3.40.50.300">
    <property type="entry name" value="P-loop containing nucleotide triphosphate hydrolases"/>
    <property type="match status" value="1"/>
</dbReference>
<protein>
    <submittedName>
        <fullName evidence="3">Uncharacterized protein</fullName>
    </submittedName>
</protein>